<dbReference type="RefSeq" id="WP_042748827.1">
    <property type="nucleotide sequence ID" value="NZ_AZSI01000161.1"/>
</dbReference>
<dbReference type="GO" id="GO:0070819">
    <property type="term" value="F:menaquinone-dependent protoporphyrinogen oxidase activity"/>
    <property type="evidence" value="ECO:0007669"/>
    <property type="project" value="TreeGrafter"/>
</dbReference>
<dbReference type="Pfam" id="PF12724">
    <property type="entry name" value="Flavodoxin_5"/>
    <property type="match status" value="1"/>
</dbReference>
<name>A0A084A813_LACLC</name>
<dbReference type="EMBL" id="AZSI01000161">
    <property type="protein sequence ID" value="KEY61442.1"/>
    <property type="molecule type" value="Genomic_DNA"/>
</dbReference>
<dbReference type="Proteomes" id="UP000028401">
    <property type="component" value="Unassembled WGS sequence"/>
</dbReference>
<dbReference type="GO" id="GO:0006783">
    <property type="term" value="P:heme biosynthetic process"/>
    <property type="evidence" value="ECO:0007669"/>
    <property type="project" value="TreeGrafter"/>
</dbReference>
<feature type="domain" description="Flavodoxin" evidence="1">
    <location>
        <begin position="4"/>
        <end position="139"/>
    </location>
</feature>
<reference evidence="2 3" key="1">
    <citation type="submission" date="2014-06" db="EMBL/GenBank/DDBJ databases">
        <title>Draft genome sequence of the putrescine producing strain Lactococcus lactis subsp cremoris GE214.</title>
        <authorList>
            <person name="Ladero V."/>
            <person name="Linares D.M."/>
            <person name="del Rio B."/>
            <person name="Mayo B."/>
            <person name="Martin M.C."/>
            <person name="Fernandez M."/>
            <person name="Alvarez M.A."/>
        </authorList>
    </citation>
    <scope>NUCLEOTIDE SEQUENCE [LARGE SCALE GENOMIC DNA]</scope>
    <source>
        <strain evidence="2 3">GE214</strain>
    </source>
</reference>
<dbReference type="SUPFAM" id="SSF52218">
    <property type="entry name" value="Flavoproteins"/>
    <property type="match status" value="1"/>
</dbReference>
<dbReference type="PANTHER" id="PTHR38030:SF2">
    <property type="entry name" value="PROTOPORPHYRINOGEN IX DEHYDROGENASE [QUINONE]"/>
    <property type="match status" value="1"/>
</dbReference>
<dbReference type="InterPro" id="IPR052200">
    <property type="entry name" value="Protoporphyrinogen_IX_DH"/>
</dbReference>
<protein>
    <submittedName>
        <fullName evidence="2">Flavodoxin</fullName>
    </submittedName>
</protein>
<gene>
    <name evidence="2" type="ORF">U725_02324</name>
</gene>
<dbReference type="InterPro" id="IPR029039">
    <property type="entry name" value="Flavoprotein-like_sf"/>
</dbReference>
<organism evidence="2 3">
    <name type="scientific">Lactococcus cremoris subsp. cremoris GE214</name>
    <dbReference type="NCBI Taxonomy" id="1415168"/>
    <lineage>
        <taxon>Bacteria</taxon>
        <taxon>Bacillati</taxon>
        <taxon>Bacillota</taxon>
        <taxon>Bacilli</taxon>
        <taxon>Lactobacillales</taxon>
        <taxon>Streptococcaceae</taxon>
        <taxon>Lactococcus</taxon>
        <taxon>Lactococcus cremoris subsp. cremoris</taxon>
    </lineage>
</organism>
<dbReference type="Gene3D" id="3.40.50.360">
    <property type="match status" value="1"/>
</dbReference>
<dbReference type="GO" id="GO:0010181">
    <property type="term" value="F:FMN binding"/>
    <property type="evidence" value="ECO:0007669"/>
    <property type="project" value="TreeGrafter"/>
</dbReference>
<comment type="caution">
    <text evidence="2">The sequence shown here is derived from an EMBL/GenBank/DDBJ whole genome shotgun (WGS) entry which is preliminary data.</text>
</comment>
<evidence type="ECO:0000259" key="1">
    <source>
        <dbReference type="Pfam" id="PF12724"/>
    </source>
</evidence>
<proteinExistence type="predicted"/>
<evidence type="ECO:0000313" key="3">
    <source>
        <dbReference type="Proteomes" id="UP000028401"/>
    </source>
</evidence>
<dbReference type="PANTHER" id="PTHR38030">
    <property type="entry name" value="PROTOPORPHYRINOGEN IX DEHYDROGENASE [MENAQUINONE]"/>
    <property type="match status" value="1"/>
</dbReference>
<dbReference type="InterPro" id="IPR026816">
    <property type="entry name" value="Flavodoxin_dom"/>
</dbReference>
<accession>A0A084A813</accession>
<evidence type="ECO:0000313" key="2">
    <source>
        <dbReference type="EMBL" id="KEY61442.1"/>
    </source>
</evidence>
<dbReference type="PATRIC" id="fig|1415168.3.peg.2386"/>
<sequence>MNTLIAYAGKTGNTAKCARRLAIRLKNVTLIDLNVEEVSPKDFDAVIVASPVYRHKFERSVQIFLRTYQNILENKLFAAFVTMVEYGTFNKVIAKEIAEPLRKNAVAIANFGGEVNNLTPFGWHDKIVAKSMIKLESKKHPIEFLSEAPQKFIEELKKVNWD</sequence>
<dbReference type="AlphaFoldDB" id="A0A084A813"/>